<dbReference type="Proteomes" id="UP000887568">
    <property type="component" value="Unplaced"/>
</dbReference>
<dbReference type="GO" id="GO:0043565">
    <property type="term" value="F:sequence-specific DNA binding"/>
    <property type="evidence" value="ECO:0007669"/>
    <property type="project" value="InterPro"/>
</dbReference>
<evidence type="ECO:0000256" key="9">
    <source>
        <dbReference type="ARBA" id="ARBA00023242"/>
    </source>
</evidence>
<evidence type="ECO:0000259" key="12">
    <source>
        <dbReference type="PROSITE" id="PS51030"/>
    </source>
</evidence>
<dbReference type="PRINTS" id="PR00047">
    <property type="entry name" value="STROIDFINGER"/>
</dbReference>
<accession>A0A914AJP7</accession>
<protein>
    <recommendedName>
        <fullName evidence="16">Nuclear receptor subfamily 6 group A member 1</fullName>
    </recommendedName>
</protein>
<feature type="region of interest" description="Disordered" evidence="11">
    <location>
        <begin position="153"/>
        <end position="250"/>
    </location>
</feature>
<dbReference type="InterPro" id="IPR001628">
    <property type="entry name" value="Znf_hrmn_rcpt"/>
</dbReference>
<evidence type="ECO:0000256" key="5">
    <source>
        <dbReference type="ARBA" id="ARBA00023015"/>
    </source>
</evidence>
<evidence type="ECO:0000256" key="10">
    <source>
        <dbReference type="RuleBase" id="RU004334"/>
    </source>
</evidence>
<dbReference type="FunFam" id="3.30.50.10:FF:000006">
    <property type="entry name" value="Nuclear receptor subfamily 5 group A member"/>
    <property type="match status" value="1"/>
</dbReference>
<dbReference type="SMART" id="SM00399">
    <property type="entry name" value="ZnF_C4"/>
    <property type="match status" value="1"/>
</dbReference>
<keyword evidence="7 10" id="KW-0804">Transcription</keyword>
<dbReference type="PANTHER" id="PTHR48092">
    <property type="entry name" value="KNIRPS-RELATED PROTEIN-RELATED"/>
    <property type="match status" value="1"/>
</dbReference>
<feature type="domain" description="NR LBD" evidence="13">
    <location>
        <begin position="253"/>
        <end position="484"/>
    </location>
</feature>
<dbReference type="GO" id="GO:0003700">
    <property type="term" value="F:DNA-binding transcription factor activity"/>
    <property type="evidence" value="ECO:0007669"/>
    <property type="project" value="InterPro"/>
</dbReference>
<feature type="compositionally biased region" description="Polar residues" evidence="11">
    <location>
        <begin position="167"/>
        <end position="195"/>
    </location>
</feature>
<dbReference type="InterPro" id="IPR013088">
    <property type="entry name" value="Znf_NHR/GATA"/>
</dbReference>
<evidence type="ECO:0000256" key="8">
    <source>
        <dbReference type="ARBA" id="ARBA00023170"/>
    </source>
</evidence>
<dbReference type="PROSITE" id="PS51843">
    <property type="entry name" value="NR_LBD"/>
    <property type="match status" value="1"/>
</dbReference>
<dbReference type="CTD" id="2649"/>
<dbReference type="EnsemblMetazoa" id="XM_038208024.1">
    <property type="protein sequence ID" value="XP_038063952.1"/>
    <property type="gene ID" value="LOC119734492"/>
</dbReference>
<evidence type="ECO:0008006" key="16">
    <source>
        <dbReference type="Google" id="ProtNLM"/>
    </source>
</evidence>
<keyword evidence="5 10" id="KW-0805">Transcription regulation</keyword>
<dbReference type="CDD" id="cd07169">
    <property type="entry name" value="NR_DBD_GCNF_like"/>
    <property type="match status" value="1"/>
</dbReference>
<dbReference type="RefSeq" id="XP_038063952.1">
    <property type="nucleotide sequence ID" value="XM_038208024.1"/>
</dbReference>
<evidence type="ECO:0000256" key="11">
    <source>
        <dbReference type="SAM" id="MobiDB-lite"/>
    </source>
</evidence>
<keyword evidence="15" id="KW-1185">Reference proteome</keyword>
<feature type="compositionally biased region" description="Polar residues" evidence="11">
    <location>
        <begin position="19"/>
        <end position="30"/>
    </location>
</feature>
<dbReference type="GO" id="GO:0005634">
    <property type="term" value="C:nucleus"/>
    <property type="evidence" value="ECO:0007669"/>
    <property type="project" value="UniProtKB-SubCell"/>
</dbReference>
<dbReference type="PROSITE" id="PS00031">
    <property type="entry name" value="NUCLEAR_REC_DBD_1"/>
    <property type="match status" value="1"/>
</dbReference>
<dbReference type="OMA" id="GYYACSV"/>
<dbReference type="InterPro" id="IPR000536">
    <property type="entry name" value="Nucl_hrmn_rcpt_lig-bd"/>
</dbReference>
<dbReference type="InterPro" id="IPR050200">
    <property type="entry name" value="Nuclear_hormone_rcpt_NR3"/>
</dbReference>
<evidence type="ECO:0000313" key="14">
    <source>
        <dbReference type="EnsemblMetazoa" id="XP_038063952.1"/>
    </source>
</evidence>
<keyword evidence="9 10" id="KW-0539">Nucleus</keyword>
<dbReference type="GO" id="GO:0008270">
    <property type="term" value="F:zinc ion binding"/>
    <property type="evidence" value="ECO:0007669"/>
    <property type="project" value="UniProtKB-KW"/>
</dbReference>
<dbReference type="PROSITE" id="PS51030">
    <property type="entry name" value="NUCLEAR_REC_DBD_2"/>
    <property type="match status" value="1"/>
</dbReference>
<dbReference type="Gene3D" id="3.30.50.10">
    <property type="entry name" value="Erythroid Transcription Factor GATA-1, subunit A"/>
    <property type="match status" value="1"/>
</dbReference>
<feature type="domain" description="Nuclear receptor" evidence="12">
    <location>
        <begin position="50"/>
        <end position="125"/>
    </location>
</feature>
<keyword evidence="2 10" id="KW-0479">Metal-binding</keyword>
<dbReference type="InterPro" id="IPR001723">
    <property type="entry name" value="Nuclear_hrmn_rcpt"/>
</dbReference>
<comment type="similarity">
    <text evidence="10">Belongs to the nuclear hormone receptor family.</text>
</comment>
<sequence length="492" mass="55365">MLSSYRWGPYSIPGPPPTQTSSDHPSTEQAGPNGYEYSPRTPFASPTEEMKTCLICGDRATGLHYGIVSCEGCKGFFKRSVCNRRVYRCLREKNCMMSRQKRNRCQYCRLLKCLQVGMNRKAIREDGMPGGRNKSIGPVKLTDEDIERIMTGEEYEREDMLAGRTPGEQTGSPTRSDGISDQFSPTSMGSNTNFSPEAIERFTFPGPSPSGDGGAQPPLPRDPYNGRPREAYKPRKNRRSSSQSSIQQLPPMTMLPEIEVLIIAEPEEPLTLPFLLPSDKPSNYSEIFELLCMLMDRLIHHQVQWVKRLPFACKLTVQDITALISSTWCETILLAALHSQPPAVFADLAVLLNNYIPSEEELRRFGQTGLEIIDKASAMVSKYQLLRVSVQEYLCIKVINFLNPDAGDLVDPAVVEELSQQHYYVLHDHVQLNNNLASDRFRALLLLLPDVRFLARKIRDVSFDNAPLLFKAIMHSCCPQVKQVNPLFVSTA</sequence>
<proteinExistence type="inferred from homology"/>
<dbReference type="InterPro" id="IPR035500">
    <property type="entry name" value="NHR-like_dom_sf"/>
</dbReference>
<keyword evidence="4 10" id="KW-0862">Zinc</keyword>
<dbReference type="Gene3D" id="1.10.565.10">
    <property type="entry name" value="Retinoid X Receptor"/>
    <property type="match status" value="1"/>
</dbReference>
<name>A0A914AJP7_PATMI</name>
<evidence type="ECO:0000313" key="15">
    <source>
        <dbReference type="Proteomes" id="UP000887568"/>
    </source>
</evidence>
<dbReference type="Pfam" id="PF00105">
    <property type="entry name" value="zf-C4"/>
    <property type="match status" value="1"/>
</dbReference>
<keyword evidence="3 10" id="KW-0863">Zinc-finger</keyword>
<feature type="region of interest" description="Disordered" evidence="11">
    <location>
        <begin position="1"/>
        <end position="41"/>
    </location>
</feature>
<evidence type="ECO:0000259" key="13">
    <source>
        <dbReference type="PROSITE" id="PS51843"/>
    </source>
</evidence>
<dbReference type="SUPFAM" id="SSF57716">
    <property type="entry name" value="Glucocorticoid receptor-like (DNA-binding domain)"/>
    <property type="match status" value="1"/>
</dbReference>
<keyword evidence="8 10" id="KW-0675">Receptor</keyword>
<evidence type="ECO:0000256" key="2">
    <source>
        <dbReference type="ARBA" id="ARBA00022723"/>
    </source>
</evidence>
<dbReference type="GeneID" id="119734492"/>
<dbReference type="SMART" id="SM00430">
    <property type="entry name" value="HOLI"/>
    <property type="match status" value="1"/>
</dbReference>
<comment type="subcellular location">
    <subcellularLocation>
        <location evidence="1 10">Nucleus</location>
    </subcellularLocation>
</comment>
<evidence type="ECO:0000256" key="1">
    <source>
        <dbReference type="ARBA" id="ARBA00004123"/>
    </source>
</evidence>
<dbReference type="SUPFAM" id="SSF48508">
    <property type="entry name" value="Nuclear receptor ligand-binding domain"/>
    <property type="match status" value="1"/>
</dbReference>
<evidence type="ECO:0000256" key="6">
    <source>
        <dbReference type="ARBA" id="ARBA00023125"/>
    </source>
</evidence>
<evidence type="ECO:0000256" key="3">
    <source>
        <dbReference type="ARBA" id="ARBA00022771"/>
    </source>
</evidence>
<reference evidence="14" key="1">
    <citation type="submission" date="2022-11" db="UniProtKB">
        <authorList>
            <consortium name="EnsemblMetazoa"/>
        </authorList>
    </citation>
    <scope>IDENTIFICATION</scope>
</reference>
<dbReference type="PRINTS" id="PR00398">
    <property type="entry name" value="STRDHORMONER"/>
</dbReference>
<evidence type="ECO:0000256" key="7">
    <source>
        <dbReference type="ARBA" id="ARBA00023163"/>
    </source>
</evidence>
<dbReference type="OrthoDB" id="10006908at2759"/>
<evidence type="ECO:0000256" key="4">
    <source>
        <dbReference type="ARBA" id="ARBA00022833"/>
    </source>
</evidence>
<keyword evidence="6 10" id="KW-0238">DNA-binding</keyword>
<dbReference type="Pfam" id="PF00104">
    <property type="entry name" value="Hormone_recep"/>
    <property type="match status" value="1"/>
</dbReference>
<organism evidence="14 15">
    <name type="scientific">Patiria miniata</name>
    <name type="common">Bat star</name>
    <name type="synonym">Asterina miniata</name>
    <dbReference type="NCBI Taxonomy" id="46514"/>
    <lineage>
        <taxon>Eukaryota</taxon>
        <taxon>Metazoa</taxon>
        <taxon>Echinodermata</taxon>
        <taxon>Eleutherozoa</taxon>
        <taxon>Asterozoa</taxon>
        <taxon>Asteroidea</taxon>
        <taxon>Valvatacea</taxon>
        <taxon>Valvatida</taxon>
        <taxon>Asterinidae</taxon>
        <taxon>Patiria</taxon>
    </lineage>
</organism>
<dbReference type="AlphaFoldDB" id="A0A914AJP7"/>